<dbReference type="InterPro" id="IPR007219">
    <property type="entry name" value="XnlR_reg_dom"/>
</dbReference>
<evidence type="ECO:0000256" key="2">
    <source>
        <dbReference type="ARBA" id="ARBA00022833"/>
    </source>
</evidence>
<keyword evidence="7" id="KW-0175">Coiled coil</keyword>
<dbReference type="CDD" id="cd12148">
    <property type="entry name" value="fungal_TF_MHR"/>
    <property type="match status" value="1"/>
</dbReference>
<evidence type="ECO:0000256" key="5">
    <source>
        <dbReference type="ARBA" id="ARBA00023163"/>
    </source>
</evidence>
<feature type="domain" description="Xylanolytic transcriptional activator regulatory" evidence="9">
    <location>
        <begin position="222"/>
        <end position="394"/>
    </location>
</feature>
<dbReference type="PANTHER" id="PTHR31313:SF81">
    <property type="entry name" value="TY1 ENHANCER ACTIVATOR"/>
    <property type="match status" value="1"/>
</dbReference>
<proteinExistence type="predicted"/>
<evidence type="ECO:0000256" key="6">
    <source>
        <dbReference type="ARBA" id="ARBA00023242"/>
    </source>
</evidence>
<keyword evidence="1" id="KW-0479">Metal-binding</keyword>
<evidence type="ECO:0000256" key="7">
    <source>
        <dbReference type="SAM" id="Coils"/>
    </source>
</evidence>
<comment type="caution">
    <text evidence="10">The sequence shown here is derived from an EMBL/GenBank/DDBJ whole genome shotgun (WGS) entry which is preliminary data.</text>
</comment>
<accession>A0ABR3ZNI7</accession>
<keyword evidence="6" id="KW-0539">Nucleus</keyword>
<evidence type="ECO:0000256" key="3">
    <source>
        <dbReference type="ARBA" id="ARBA00023015"/>
    </source>
</evidence>
<organism evidence="10 11">
    <name type="scientific">Sporothrix stenoceras</name>
    <dbReference type="NCBI Taxonomy" id="5173"/>
    <lineage>
        <taxon>Eukaryota</taxon>
        <taxon>Fungi</taxon>
        <taxon>Dikarya</taxon>
        <taxon>Ascomycota</taxon>
        <taxon>Pezizomycotina</taxon>
        <taxon>Sordariomycetes</taxon>
        <taxon>Sordariomycetidae</taxon>
        <taxon>Ophiostomatales</taxon>
        <taxon>Ophiostomataceae</taxon>
        <taxon>Sporothrix</taxon>
    </lineage>
</organism>
<keyword evidence="3" id="KW-0805">Transcription regulation</keyword>
<gene>
    <name evidence="10" type="ORF">Sste5346_002136</name>
</gene>
<feature type="region of interest" description="Disordered" evidence="8">
    <location>
        <begin position="575"/>
        <end position="619"/>
    </location>
</feature>
<evidence type="ECO:0000256" key="4">
    <source>
        <dbReference type="ARBA" id="ARBA00023125"/>
    </source>
</evidence>
<keyword evidence="11" id="KW-1185">Reference proteome</keyword>
<reference evidence="10 11" key="1">
    <citation type="journal article" date="2024" name="IMA Fungus">
        <title>IMA Genome - F19 : A genome assembly and annotation guide to empower mycologists, including annotated draft genome sequences of Ceratocystis pirilliformis, Diaporthe australafricana, Fusarium ophioides, Paecilomyces lecythidis, and Sporothrix stenoceras.</title>
        <authorList>
            <person name="Aylward J."/>
            <person name="Wilson A.M."/>
            <person name="Visagie C.M."/>
            <person name="Spraker J."/>
            <person name="Barnes I."/>
            <person name="Buitendag C."/>
            <person name="Ceriani C."/>
            <person name="Del Mar Angel L."/>
            <person name="du Plessis D."/>
            <person name="Fuchs T."/>
            <person name="Gasser K."/>
            <person name="Kramer D."/>
            <person name="Li W."/>
            <person name="Munsamy K."/>
            <person name="Piso A."/>
            <person name="Price J.L."/>
            <person name="Sonnekus B."/>
            <person name="Thomas C."/>
            <person name="van der Nest A."/>
            <person name="van Dijk A."/>
            <person name="van Heerden A."/>
            <person name="van Vuuren N."/>
            <person name="Yilmaz N."/>
            <person name="Duong T.A."/>
            <person name="van der Merwe N.A."/>
            <person name="Wingfield M.J."/>
            <person name="Wingfield B.D."/>
        </authorList>
    </citation>
    <scope>NUCLEOTIDE SEQUENCE [LARGE SCALE GENOMIC DNA]</scope>
    <source>
        <strain evidence="10 11">CMW 5346</strain>
    </source>
</reference>
<dbReference type="Pfam" id="PF04082">
    <property type="entry name" value="Fungal_trans"/>
    <property type="match status" value="1"/>
</dbReference>
<feature type="compositionally biased region" description="Polar residues" evidence="8">
    <location>
        <begin position="470"/>
        <end position="484"/>
    </location>
</feature>
<evidence type="ECO:0000256" key="1">
    <source>
        <dbReference type="ARBA" id="ARBA00022723"/>
    </source>
</evidence>
<keyword evidence="5" id="KW-0804">Transcription</keyword>
<name>A0ABR3ZNI7_9PEZI</name>
<evidence type="ECO:0000259" key="9">
    <source>
        <dbReference type="Pfam" id="PF04082"/>
    </source>
</evidence>
<evidence type="ECO:0000256" key="8">
    <source>
        <dbReference type="SAM" id="MobiDB-lite"/>
    </source>
</evidence>
<protein>
    <recommendedName>
        <fullName evidence="9">Xylanolytic transcriptional activator regulatory domain-containing protein</fullName>
    </recommendedName>
</protein>
<keyword evidence="4" id="KW-0238">DNA-binding</keyword>
<evidence type="ECO:0000313" key="11">
    <source>
        <dbReference type="Proteomes" id="UP001583186"/>
    </source>
</evidence>
<dbReference type="PANTHER" id="PTHR31313">
    <property type="entry name" value="TY1 ENHANCER ACTIVATOR"/>
    <property type="match status" value="1"/>
</dbReference>
<dbReference type="EMBL" id="JAWCUI010000008">
    <property type="protein sequence ID" value="KAL1901069.1"/>
    <property type="molecule type" value="Genomic_DNA"/>
</dbReference>
<feature type="region of interest" description="Disordered" evidence="8">
    <location>
        <begin position="469"/>
        <end position="497"/>
    </location>
</feature>
<evidence type="ECO:0000313" key="10">
    <source>
        <dbReference type="EMBL" id="KAL1901069.1"/>
    </source>
</evidence>
<sequence>MHVKTAGCITCLTINRGHYKPQAEALAKKVRLLEEALAQSRAANQELLAERQQMQGQARLLDVASTATSVGLAGVNASQQSAMRMDIDDTPTVFTVPAPAPVLLPAPSSGIAVPSLLSQSLPATSTVTSTEPSLMPPPSTQIAPQRVSHDNPVQLVMDHGNIVFSRAASPIEQQESRDDQQPLPTETTTAAVGIPFPFPSDRPRLCCCADLDLTPPLVDYLLGLFFHRYQMMLKFVSQEDFMRKHAASSSDGTRHNHHNHSPLFLAMLAAGVRYSTRRDVTARFLLANGENKLATAARQAVEIEVGRPALATVQTVLILCEVETSLDHQMTGYMYSCLASKMIYGMGIDLGQIAPAVRETMSAEEKAIRHWLVWAASVHDQFWSVFLRRPLAIKNGSLQASRMVWRNTGSGLSPLTPAFEDEVNDNLMDLMILAREITDALYGASNTISNNATGSGRQRTELRFDEQQEPMGNNTHDQNDSTSPPCSPPYDGGGLPSALYEQAAQRHACRQRPDVALLDARLGSWFNNLSDRVRQGPINGHSSYHYLFILHLHYNATKIMLHRTRAFSAQATPLQGSDGVNKSHASVPVSSYPLQSPVTPPASSSGDANTPGLPPQQQPAMNFVDHATAQSIATLGRASISMARLFESFRRRDDVRMLQSTGVQWAGMASEALTWYIETLPIDGAIEAVAHLQSLARTLKDMAKTFRPAVYPYDRTSHAIQMFQARMDSSVESPRLESVTLATGRASSRTPLPDLTWAGHGYSGPSQHSHPVSTPRPMPSLHGASAMTIPRAPSQPREPSAPFLMPPGGGTNPLWSWADQDPWDWNDLLQQ</sequence>
<feature type="compositionally biased region" description="Polar residues" evidence="8">
    <location>
        <begin position="575"/>
        <end position="608"/>
    </location>
</feature>
<keyword evidence="2" id="KW-0862">Zinc</keyword>
<feature type="coiled-coil region" evidence="7">
    <location>
        <begin position="23"/>
        <end position="57"/>
    </location>
</feature>
<dbReference type="InterPro" id="IPR051615">
    <property type="entry name" value="Transcr_Regulatory_Elem"/>
</dbReference>
<dbReference type="Proteomes" id="UP001583186">
    <property type="component" value="Unassembled WGS sequence"/>
</dbReference>
<feature type="region of interest" description="Disordered" evidence="8">
    <location>
        <begin position="759"/>
        <end position="801"/>
    </location>
</feature>